<evidence type="ECO:0000256" key="1">
    <source>
        <dbReference type="SAM" id="MobiDB-lite"/>
    </source>
</evidence>
<feature type="region of interest" description="Disordered" evidence="1">
    <location>
        <begin position="1"/>
        <end position="47"/>
    </location>
</feature>
<dbReference type="EMBL" id="BAABHQ010000030">
    <property type="protein sequence ID" value="GAA4896385.1"/>
    <property type="molecule type" value="Genomic_DNA"/>
</dbReference>
<evidence type="ECO:0000313" key="4">
    <source>
        <dbReference type="Proteomes" id="UP001500457"/>
    </source>
</evidence>
<evidence type="ECO:0000313" key="3">
    <source>
        <dbReference type="EMBL" id="GAA4896385.1"/>
    </source>
</evidence>
<accession>A0ABP9FA25</accession>
<keyword evidence="4" id="KW-1185">Reference proteome</keyword>
<dbReference type="RefSeq" id="WP_274235189.1">
    <property type="nucleotide sequence ID" value="NZ_BAABHQ010000030.1"/>
</dbReference>
<keyword evidence="2" id="KW-1133">Transmembrane helix</keyword>
<proteinExistence type="predicted"/>
<name>A0ABP9FA25_9PSEU</name>
<keyword evidence="2" id="KW-0812">Transmembrane</keyword>
<evidence type="ECO:0000256" key="2">
    <source>
        <dbReference type="SAM" id="Phobius"/>
    </source>
</evidence>
<organism evidence="3 4">
    <name type="scientific">Actinomycetospora straminea</name>
    <dbReference type="NCBI Taxonomy" id="663607"/>
    <lineage>
        <taxon>Bacteria</taxon>
        <taxon>Bacillati</taxon>
        <taxon>Actinomycetota</taxon>
        <taxon>Actinomycetes</taxon>
        <taxon>Pseudonocardiales</taxon>
        <taxon>Pseudonocardiaceae</taxon>
        <taxon>Actinomycetospora</taxon>
    </lineage>
</organism>
<gene>
    <name evidence="3" type="ORF">GCM10023203_58560</name>
</gene>
<dbReference type="Proteomes" id="UP001500457">
    <property type="component" value="Unassembled WGS sequence"/>
</dbReference>
<comment type="caution">
    <text evidence="3">The sequence shown here is derived from an EMBL/GenBank/DDBJ whole genome shotgun (WGS) entry which is preliminary data.</text>
</comment>
<feature type="transmembrane region" description="Helical" evidence="2">
    <location>
        <begin position="57"/>
        <end position="77"/>
    </location>
</feature>
<feature type="compositionally biased region" description="Low complexity" evidence="1">
    <location>
        <begin position="297"/>
        <end position="322"/>
    </location>
</feature>
<protein>
    <submittedName>
        <fullName evidence="3">Uncharacterized protein</fullName>
    </submittedName>
</protein>
<feature type="transmembrane region" description="Helical" evidence="2">
    <location>
        <begin position="123"/>
        <end position="142"/>
    </location>
</feature>
<feature type="compositionally biased region" description="Pro residues" evidence="1">
    <location>
        <begin position="323"/>
        <end position="335"/>
    </location>
</feature>
<feature type="region of interest" description="Disordered" evidence="1">
    <location>
        <begin position="257"/>
        <end position="389"/>
    </location>
</feature>
<keyword evidence="2" id="KW-0472">Membrane</keyword>
<sequence>MSHAAPTDARAEAWLDAARPRSAARRDRQRDGAHTGARRGARSERRVRAARVRRRPLRVLMMVLVTGLCAGVALVVLETAVADPAGRRSALSAVDPAEAVGPGPLPYGGQLERPDPADLLDPASLLGLGLLTLGLLNGLVFLGTATWDGMVAPSAAETRRRLRTRSGRGVVPGGRREVRRTVHVPAASPAASAGPAVVDVPARRSVPGRPAAGTTYAPLPDPVPAAPRRRVVAPGPVAEPVVPPGRFAQPKRLMEPATVPASTPVPVPLPEPLSEPALERPRTLAPKPVVPRRPEPELVAEPVAEPLAEPTPEPVAASTPEPVAEPAPTPEPEPLLPSLIPAPRRPSPVPRDGGDGTPARATRRGSGPWGWRPARPDPVPWRNPVPAFS</sequence>
<reference evidence="4" key="1">
    <citation type="journal article" date="2019" name="Int. J. Syst. Evol. Microbiol.">
        <title>The Global Catalogue of Microorganisms (GCM) 10K type strain sequencing project: providing services to taxonomists for standard genome sequencing and annotation.</title>
        <authorList>
            <consortium name="The Broad Institute Genomics Platform"/>
            <consortium name="The Broad Institute Genome Sequencing Center for Infectious Disease"/>
            <person name="Wu L."/>
            <person name="Ma J."/>
        </authorList>
    </citation>
    <scope>NUCLEOTIDE SEQUENCE [LARGE SCALE GENOMIC DNA]</scope>
    <source>
        <strain evidence="4">JCM 17983</strain>
    </source>
</reference>
<feature type="compositionally biased region" description="Pro residues" evidence="1">
    <location>
        <begin position="263"/>
        <end position="273"/>
    </location>
</feature>
<feature type="compositionally biased region" description="Basic and acidic residues" evidence="1">
    <location>
        <begin position="24"/>
        <end position="33"/>
    </location>
</feature>